<keyword evidence="1" id="KW-0175">Coiled coil</keyword>
<name>A0A8S1ETX2_9PELO</name>
<reference evidence="3 4" key="1">
    <citation type="submission" date="2020-04" db="EMBL/GenBank/DDBJ databases">
        <authorList>
            <person name="Laetsch R D."/>
            <person name="Stevens L."/>
            <person name="Kumar S."/>
            <person name="Blaxter L. M."/>
        </authorList>
    </citation>
    <scope>NUCLEOTIDE SEQUENCE [LARGE SCALE GENOMIC DNA]</scope>
</reference>
<dbReference type="OrthoDB" id="5866597at2759"/>
<evidence type="ECO:0000313" key="4">
    <source>
        <dbReference type="Proteomes" id="UP000494206"/>
    </source>
</evidence>
<keyword evidence="4" id="KW-1185">Reference proteome</keyword>
<protein>
    <submittedName>
        <fullName evidence="3">Uncharacterized protein</fullName>
    </submittedName>
</protein>
<evidence type="ECO:0000313" key="3">
    <source>
        <dbReference type="EMBL" id="CAB3404795.1"/>
    </source>
</evidence>
<organism evidence="3 4">
    <name type="scientific">Caenorhabditis bovis</name>
    <dbReference type="NCBI Taxonomy" id="2654633"/>
    <lineage>
        <taxon>Eukaryota</taxon>
        <taxon>Metazoa</taxon>
        <taxon>Ecdysozoa</taxon>
        <taxon>Nematoda</taxon>
        <taxon>Chromadorea</taxon>
        <taxon>Rhabditida</taxon>
        <taxon>Rhabditina</taxon>
        <taxon>Rhabditomorpha</taxon>
        <taxon>Rhabditoidea</taxon>
        <taxon>Rhabditidae</taxon>
        <taxon>Peloderinae</taxon>
        <taxon>Caenorhabditis</taxon>
    </lineage>
</organism>
<evidence type="ECO:0000256" key="1">
    <source>
        <dbReference type="SAM" id="Coils"/>
    </source>
</evidence>
<sequence length="322" mass="37463">MQRIQSWFDQLTINRSSRRDARRRRNHSRHPDDDRRKEKKVPVRAASHSVARTRESRPLPVSLNFPPPPPVPVNGSFPRRTRIRTNPWIGDGKMWSSMTTSMTMGRSMPLPETSMPQSKPPSLCVISPDTSMCSSGYASHDSSPDTSMVWSNSGEWKTDWKHYDNMDNSNVYHELMVSTKMSESSCSLNNGRLSVGTTPSPKHEQARIESPIYAEPWTQYRNHLPTSRAAPMVLRNCVYRPVSPIYTQPYSESYQQPRPPRRKTQEIIDDEFQRNEFLHELDRQIMELQIRSEELREMVERARGNRKEFIIPKMECTFELAI</sequence>
<dbReference type="Proteomes" id="UP000494206">
    <property type="component" value="Unassembled WGS sequence"/>
</dbReference>
<evidence type="ECO:0000256" key="2">
    <source>
        <dbReference type="SAM" id="MobiDB-lite"/>
    </source>
</evidence>
<feature type="region of interest" description="Disordered" evidence="2">
    <location>
        <begin position="1"/>
        <end position="95"/>
    </location>
</feature>
<comment type="caution">
    <text evidence="3">The sequence shown here is derived from an EMBL/GenBank/DDBJ whole genome shotgun (WGS) entry which is preliminary data.</text>
</comment>
<feature type="coiled-coil region" evidence="1">
    <location>
        <begin position="278"/>
        <end position="305"/>
    </location>
</feature>
<accession>A0A8S1ETX2</accession>
<dbReference type="AlphaFoldDB" id="A0A8S1ETX2"/>
<proteinExistence type="predicted"/>
<gene>
    <name evidence="3" type="ORF">CBOVIS_LOCUS7070</name>
</gene>
<dbReference type="EMBL" id="CADEPM010000004">
    <property type="protein sequence ID" value="CAB3404795.1"/>
    <property type="molecule type" value="Genomic_DNA"/>
</dbReference>
<feature type="compositionally biased region" description="Polar residues" evidence="2">
    <location>
        <begin position="1"/>
        <end position="13"/>
    </location>
</feature>